<reference evidence="1 2" key="1">
    <citation type="submission" date="2018-04" db="EMBL/GenBank/DDBJ databases">
        <title>Sphingobacterium cortibacter sp. nov.</title>
        <authorList>
            <person name="Li Y."/>
        </authorList>
    </citation>
    <scope>NUCLEOTIDE SEQUENCE [LARGE SCALE GENOMIC DNA]</scope>
    <source>
        <strain evidence="1 2">2c-3</strain>
    </source>
</reference>
<proteinExistence type="predicted"/>
<dbReference type="RefSeq" id="WP_116775807.1">
    <property type="nucleotide sequence ID" value="NZ_QDKG01000003.1"/>
</dbReference>
<evidence type="ECO:0000313" key="2">
    <source>
        <dbReference type="Proteomes" id="UP000245627"/>
    </source>
</evidence>
<dbReference type="EMBL" id="QDKG01000003">
    <property type="protein sequence ID" value="PVH25218.1"/>
    <property type="molecule type" value="Genomic_DNA"/>
</dbReference>
<gene>
    <name evidence="1" type="ORF">DC487_09845</name>
</gene>
<accession>A0A2T8HID5</accession>
<protein>
    <submittedName>
        <fullName evidence="1">Uncharacterized protein</fullName>
    </submittedName>
</protein>
<dbReference type="OrthoDB" id="5649947at2"/>
<organism evidence="1 2">
    <name type="scientific">Sphingobacterium corticibacter</name>
    <dbReference type="NCBI Taxonomy" id="2171749"/>
    <lineage>
        <taxon>Bacteria</taxon>
        <taxon>Pseudomonadati</taxon>
        <taxon>Bacteroidota</taxon>
        <taxon>Sphingobacteriia</taxon>
        <taxon>Sphingobacteriales</taxon>
        <taxon>Sphingobacteriaceae</taxon>
        <taxon>Sphingobacterium</taxon>
    </lineage>
</organism>
<name>A0A2T8HID5_9SPHI</name>
<comment type="caution">
    <text evidence="1">The sequence shown here is derived from an EMBL/GenBank/DDBJ whole genome shotgun (WGS) entry which is preliminary data.</text>
</comment>
<evidence type="ECO:0000313" key="1">
    <source>
        <dbReference type="EMBL" id="PVH25218.1"/>
    </source>
</evidence>
<keyword evidence="2" id="KW-1185">Reference proteome</keyword>
<dbReference type="Proteomes" id="UP000245627">
    <property type="component" value="Unassembled WGS sequence"/>
</dbReference>
<dbReference type="AlphaFoldDB" id="A0A2T8HID5"/>
<sequence>MIILPDFNIVAKGEISAAFLNREIKTFHGACEFIRHLLYGRNSDKSNLLCVFNDNKGTCSTKHAVLKRLTVENNLAGFALMLGIFKMNALNTPKIGSTLFKYGLEYIPEAHTYLKYDQNYFDFTRENAAPEDFLDDLMYEIEIKPDDVHLRKVEIHRDFLQEWLWERPEIPFSLEELWQIREQCIADLSDN</sequence>